<accession>A0A9P6TCX4</accession>
<evidence type="ECO:0000313" key="3">
    <source>
        <dbReference type="Proteomes" id="UP000886653"/>
    </source>
</evidence>
<feature type="compositionally biased region" description="Polar residues" evidence="1">
    <location>
        <begin position="31"/>
        <end position="41"/>
    </location>
</feature>
<sequence>MGRRAAHRRLSAHDQIRALARERDKRDPVPSSRQRQAPQENTLIDRLRRPVRIGSSKPSLAIIVSPKFIHSHNTQVQKSSEPHSAVSIEGPSRAKSGEVVVLGEMTFLGHTSGLTTRTHPKPCIRVDWWVVKCIARLLQSLTAIGTSNPSTECQVT</sequence>
<protein>
    <submittedName>
        <fullName evidence="2">Uncharacterized protein</fullName>
    </submittedName>
</protein>
<organism evidence="2 3">
    <name type="scientific">Cronartium quercuum f. sp. fusiforme G11</name>
    <dbReference type="NCBI Taxonomy" id="708437"/>
    <lineage>
        <taxon>Eukaryota</taxon>
        <taxon>Fungi</taxon>
        <taxon>Dikarya</taxon>
        <taxon>Basidiomycota</taxon>
        <taxon>Pucciniomycotina</taxon>
        <taxon>Pucciniomycetes</taxon>
        <taxon>Pucciniales</taxon>
        <taxon>Coleosporiaceae</taxon>
        <taxon>Cronartium</taxon>
    </lineage>
</organism>
<keyword evidence="3" id="KW-1185">Reference proteome</keyword>
<evidence type="ECO:0000256" key="1">
    <source>
        <dbReference type="SAM" id="MobiDB-lite"/>
    </source>
</evidence>
<comment type="caution">
    <text evidence="2">The sequence shown here is derived from an EMBL/GenBank/DDBJ whole genome shotgun (WGS) entry which is preliminary data.</text>
</comment>
<dbReference type="EMBL" id="MU167266">
    <property type="protein sequence ID" value="KAG0146063.1"/>
    <property type="molecule type" value="Genomic_DNA"/>
</dbReference>
<name>A0A9P6TCX4_9BASI</name>
<reference evidence="2" key="1">
    <citation type="submission" date="2013-11" db="EMBL/GenBank/DDBJ databases">
        <title>Genome sequence of the fusiform rust pathogen reveals effectors for host alternation and coevolution with pine.</title>
        <authorList>
            <consortium name="DOE Joint Genome Institute"/>
            <person name="Smith K."/>
            <person name="Pendleton A."/>
            <person name="Kubisiak T."/>
            <person name="Anderson C."/>
            <person name="Salamov A."/>
            <person name="Aerts A."/>
            <person name="Riley R."/>
            <person name="Clum A."/>
            <person name="Lindquist E."/>
            <person name="Ence D."/>
            <person name="Campbell M."/>
            <person name="Kronenberg Z."/>
            <person name="Feau N."/>
            <person name="Dhillon B."/>
            <person name="Hamelin R."/>
            <person name="Burleigh J."/>
            <person name="Smith J."/>
            <person name="Yandell M."/>
            <person name="Nelson C."/>
            <person name="Grigoriev I."/>
            <person name="Davis J."/>
        </authorList>
    </citation>
    <scope>NUCLEOTIDE SEQUENCE</scope>
    <source>
        <strain evidence="2">G11</strain>
    </source>
</reference>
<dbReference type="AlphaFoldDB" id="A0A9P6TCX4"/>
<gene>
    <name evidence="2" type="ORF">CROQUDRAFT_93109</name>
</gene>
<feature type="region of interest" description="Disordered" evidence="1">
    <location>
        <begin position="20"/>
        <end position="41"/>
    </location>
</feature>
<dbReference type="Proteomes" id="UP000886653">
    <property type="component" value="Unassembled WGS sequence"/>
</dbReference>
<proteinExistence type="predicted"/>
<feature type="region of interest" description="Disordered" evidence="1">
    <location>
        <begin position="73"/>
        <end position="92"/>
    </location>
</feature>
<evidence type="ECO:0000313" key="2">
    <source>
        <dbReference type="EMBL" id="KAG0146063.1"/>
    </source>
</evidence>